<protein>
    <submittedName>
        <fullName evidence="1">Uncharacterized protein</fullName>
    </submittedName>
</protein>
<dbReference type="Proteomes" id="UP000092544">
    <property type="component" value="Unassembled WGS sequence"/>
</dbReference>
<accession>A0A1A8T4P1</accession>
<reference evidence="1 2" key="1">
    <citation type="submission" date="2016-06" db="EMBL/GenBank/DDBJ databases">
        <authorList>
            <person name="Kjaerup R.B."/>
            <person name="Dalgaard T.S."/>
            <person name="Juul-Madsen H.R."/>
        </authorList>
    </citation>
    <scope>NUCLEOTIDE SEQUENCE [LARGE SCALE GENOMIC DNA]</scope>
    <source>
        <strain evidence="1 2">CECT 8886</strain>
    </source>
</reference>
<sequence>MSSINLPVEWNEGDELPNEGLYFVAIRYPSGFGCYDFVVWNGEEWELGYTAEVVGWVAIDNVLSLIKAGWPQGDNAVSEAFERRYIERKTQRKNEDDEDDFVEVT</sequence>
<organism evidence="1 2">
    <name type="scientific">Marinomonas spartinae</name>
    <dbReference type="NCBI Taxonomy" id="1792290"/>
    <lineage>
        <taxon>Bacteria</taxon>
        <taxon>Pseudomonadati</taxon>
        <taxon>Pseudomonadota</taxon>
        <taxon>Gammaproteobacteria</taxon>
        <taxon>Oceanospirillales</taxon>
        <taxon>Oceanospirillaceae</taxon>
        <taxon>Marinomonas</taxon>
    </lineage>
</organism>
<dbReference type="RefSeq" id="WP_067012341.1">
    <property type="nucleotide sequence ID" value="NZ_FLOB01000001.1"/>
</dbReference>
<dbReference type="EMBL" id="FLOB01000001">
    <property type="protein sequence ID" value="SBS26127.1"/>
    <property type="molecule type" value="Genomic_DNA"/>
</dbReference>
<evidence type="ECO:0000313" key="1">
    <source>
        <dbReference type="EMBL" id="SBS26127.1"/>
    </source>
</evidence>
<name>A0A1A8T4P1_9GAMM</name>
<dbReference type="STRING" id="1792290.MSP8886_00506"/>
<gene>
    <name evidence="1" type="ORF">MSP8886_00506</name>
</gene>
<proteinExistence type="predicted"/>
<dbReference type="AlphaFoldDB" id="A0A1A8T4P1"/>
<evidence type="ECO:0000313" key="2">
    <source>
        <dbReference type="Proteomes" id="UP000092544"/>
    </source>
</evidence>
<keyword evidence="2" id="KW-1185">Reference proteome</keyword>